<keyword evidence="1" id="KW-0812">Transmembrane</keyword>
<dbReference type="AlphaFoldDB" id="A0A2N1PPY3"/>
<proteinExistence type="predicted"/>
<feature type="domain" description="TadE-like" evidence="2">
    <location>
        <begin position="17"/>
        <end position="59"/>
    </location>
</feature>
<dbReference type="EMBL" id="PGXC01000005">
    <property type="protein sequence ID" value="PKK90394.1"/>
    <property type="molecule type" value="Genomic_DNA"/>
</dbReference>
<dbReference type="InterPro" id="IPR012495">
    <property type="entry name" value="TadE-like_dom"/>
</dbReference>
<evidence type="ECO:0000313" key="3">
    <source>
        <dbReference type="EMBL" id="PKK90394.1"/>
    </source>
</evidence>
<organism evidence="3 4">
    <name type="scientific">Candidatus Wallbacteria bacterium HGW-Wallbacteria-1</name>
    <dbReference type="NCBI Taxonomy" id="2013854"/>
    <lineage>
        <taxon>Bacteria</taxon>
        <taxon>Candidatus Walliibacteriota</taxon>
    </lineage>
</organism>
<dbReference type="Pfam" id="PF07811">
    <property type="entry name" value="TadE"/>
    <property type="match status" value="1"/>
</dbReference>
<evidence type="ECO:0000259" key="2">
    <source>
        <dbReference type="Pfam" id="PF07811"/>
    </source>
</evidence>
<keyword evidence="1" id="KW-0472">Membrane</keyword>
<feature type="transmembrane region" description="Helical" evidence="1">
    <location>
        <begin position="20"/>
        <end position="45"/>
    </location>
</feature>
<sequence length="326" mass="35109">MSCTDKLSSSGFAGRKGQAVMELCLVLPIILIVLSAVVEWGFIFYRSIDLQNAVREGGRYAAKEVTSREAILNKVRESSFFDISRVWILPNKQDTTTGSWTAVTVIGEIDYKPITPLDSLIQLVTSSSEGFKMEYLKATSTFKFQTDFDPTIFDTWEAYNGTVVPVVADAGGTEPPPLLPSGPTSFVTSTLTDNDGYSSFIHVNDNGDSTTTYEISVTSDSDNKTAALSHIVFGLPPEVANDVVESAGAKNNKYPFEFVEPDPVTGVTGLKFDEQTLGEDGIVESETYHFTVKLPSGTLAQIVVATKSGISHASVTHDVTGGGMAE</sequence>
<reference evidence="3 4" key="1">
    <citation type="journal article" date="2017" name="ISME J.">
        <title>Potential for microbial H2 and metal transformations associated with novel bacteria and archaea in deep terrestrial subsurface sediments.</title>
        <authorList>
            <person name="Hernsdorf A.W."/>
            <person name="Amano Y."/>
            <person name="Miyakawa K."/>
            <person name="Ise K."/>
            <person name="Suzuki Y."/>
            <person name="Anantharaman K."/>
            <person name="Probst A."/>
            <person name="Burstein D."/>
            <person name="Thomas B.C."/>
            <person name="Banfield J.F."/>
        </authorList>
    </citation>
    <scope>NUCLEOTIDE SEQUENCE [LARGE SCALE GENOMIC DNA]</scope>
    <source>
        <strain evidence="3">HGW-Wallbacteria-1</strain>
    </source>
</reference>
<evidence type="ECO:0000313" key="4">
    <source>
        <dbReference type="Proteomes" id="UP000233256"/>
    </source>
</evidence>
<dbReference type="Proteomes" id="UP000233256">
    <property type="component" value="Unassembled WGS sequence"/>
</dbReference>
<name>A0A2N1PPY3_9BACT</name>
<keyword evidence="1" id="KW-1133">Transmembrane helix</keyword>
<gene>
    <name evidence="3" type="ORF">CVV64_08500</name>
</gene>
<evidence type="ECO:0000256" key="1">
    <source>
        <dbReference type="SAM" id="Phobius"/>
    </source>
</evidence>
<protein>
    <recommendedName>
        <fullName evidence="2">TadE-like domain-containing protein</fullName>
    </recommendedName>
</protein>
<accession>A0A2N1PPY3</accession>
<comment type="caution">
    <text evidence="3">The sequence shown here is derived from an EMBL/GenBank/DDBJ whole genome shotgun (WGS) entry which is preliminary data.</text>
</comment>